<gene>
    <name evidence="3" type="ORF">Q0590_09695</name>
</gene>
<organism evidence="3 4">
    <name type="scientific">Rhodocytophaga aerolata</name>
    <dbReference type="NCBI Taxonomy" id="455078"/>
    <lineage>
        <taxon>Bacteria</taxon>
        <taxon>Pseudomonadati</taxon>
        <taxon>Bacteroidota</taxon>
        <taxon>Cytophagia</taxon>
        <taxon>Cytophagales</taxon>
        <taxon>Rhodocytophagaceae</taxon>
        <taxon>Rhodocytophaga</taxon>
    </lineage>
</organism>
<feature type="domain" description="Fatty acid desaturase" evidence="2">
    <location>
        <begin position="66"/>
        <end position="338"/>
    </location>
</feature>
<protein>
    <submittedName>
        <fullName evidence="3">Acyl-CoA desaturase</fullName>
        <ecNumber evidence="3">1.14.19.-</ecNumber>
    </submittedName>
</protein>
<evidence type="ECO:0000259" key="2">
    <source>
        <dbReference type="Pfam" id="PF00487"/>
    </source>
</evidence>
<proteinExistence type="predicted"/>
<dbReference type="InterPro" id="IPR005804">
    <property type="entry name" value="FA_desaturase_dom"/>
</dbReference>
<reference evidence="3" key="1">
    <citation type="submission" date="2023-07" db="EMBL/GenBank/DDBJ databases">
        <title>The genome sequence of Rhodocytophaga aerolata KACC 12507.</title>
        <authorList>
            <person name="Zhang X."/>
        </authorList>
    </citation>
    <scope>NUCLEOTIDE SEQUENCE</scope>
    <source>
        <strain evidence="3">KACC 12507</strain>
    </source>
</reference>
<accession>A0ABT8R343</accession>
<dbReference type="GO" id="GO:0016491">
    <property type="term" value="F:oxidoreductase activity"/>
    <property type="evidence" value="ECO:0007669"/>
    <property type="project" value="UniProtKB-KW"/>
</dbReference>
<feature type="transmembrane region" description="Helical" evidence="1">
    <location>
        <begin position="204"/>
        <end position="224"/>
    </location>
</feature>
<dbReference type="CDD" id="cd03506">
    <property type="entry name" value="Delta6-FADS-like"/>
    <property type="match status" value="1"/>
</dbReference>
<dbReference type="Pfam" id="PF00487">
    <property type="entry name" value="FA_desaturase"/>
    <property type="match status" value="1"/>
</dbReference>
<feature type="transmembrane region" description="Helical" evidence="1">
    <location>
        <begin position="38"/>
        <end position="57"/>
    </location>
</feature>
<keyword evidence="4" id="KW-1185">Reference proteome</keyword>
<comment type="caution">
    <text evidence="3">The sequence shown here is derived from an EMBL/GenBank/DDBJ whole genome shotgun (WGS) entry which is preliminary data.</text>
</comment>
<evidence type="ECO:0000313" key="3">
    <source>
        <dbReference type="EMBL" id="MDO1446522.1"/>
    </source>
</evidence>
<feature type="transmembrane region" description="Helical" evidence="1">
    <location>
        <begin position="230"/>
        <end position="252"/>
    </location>
</feature>
<feature type="transmembrane region" description="Helical" evidence="1">
    <location>
        <begin position="164"/>
        <end position="184"/>
    </location>
</feature>
<keyword evidence="1" id="KW-0812">Transmembrane</keyword>
<evidence type="ECO:0000256" key="1">
    <source>
        <dbReference type="SAM" id="Phobius"/>
    </source>
</evidence>
<feature type="transmembrane region" description="Helical" evidence="1">
    <location>
        <begin position="63"/>
        <end position="84"/>
    </location>
</feature>
<dbReference type="RefSeq" id="WP_302037325.1">
    <property type="nucleotide sequence ID" value="NZ_JAUKPO010000004.1"/>
</dbReference>
<keyword evidence="1" id="KW-1133">Transmembrane helix</keyword>
<keyword evidence="1" id="KW-0472">Membrane</keyword>
<dbReference type="PANTHER" id="PTHR19353">
    <property type="entry name" value="FATTY ACID DESATURASE 2"/>
    <property type="match status" value="1"/>
</dbReference>
<evidence type="ECO:0000313" key="4">
    <source>
        <dbReference type="Proteomes" id="UP001168528"/>
    </source>
</evidence>
<dbReference type="PIRSF" id="PIRSF015921">
    <property type="entry name" value="FA_sphinglp_des"/>
    <property type="match status" value="1"/>
</dbReference>
<dbReference type="EC" id="1.14.19.-" evidence="3"/>
<dbReference type="EMBL" id="JAUKPO010000004">
    <property type="protein sequence ID" value="MDO1446522.1"/>
    <property type="molecule type" value="Genomic_DNA"/>
</dbReference>
<name>A0ABT8R343_9BACT</name>
<dbReference type="PANTHER" id="PTHR19353:SF19">
    <property type="entry name" value="DELTA(5) FATTY ACID DESATURASE C-RELATED"/>
    <property type="match status" value="1"/>
</dbReference>
<sequence>MNQKIKFINSNQSTFFTTVRQRVDTYFKEKQISKHANGLMWIKTGVYLTGYFILYGLLISNQFGIWTMLGLAIMLGIFSAFIGFNISHDAIHGSFSSSKKINKLMSHTFILVGANPYVWSISHNIVHHTYTNIHHHDEDIEIAPGLVRVDEDEKVNKIQRYQHFYAFALYGLASLSWVFSKDFLKFFSRKIGQHDPGSHPKKEYFNLFFYKSIYYFMFIVLPLLVLDITWWQFIIGFSMMHFIEGLVLGLVFQLAHVVEGTQFPAPNEAGNMEEAWAVHQLQTTANFARKSGLASFLCGGLNMQIEHHLFPKICHIHYAAISEIVKNTAKEFNLPYLENKTFFTAIHSHYRLLRKLGKEAYQEQMQLKKPSRLQEVPVNG</sequence>
<dbReference type="Proteomes" id="UP001168528">
    <property type="component" value="Unassembled WGS sequence"/>
</dbReference>
<keyword evidence="3" id="KW-0560">Oxidoreductase</keyword>
<dbReference type="InterPro" id="IPR012171">
    <property type="entry name" value="Fatty_acid_desaturase"/>
</dbReference>